<dbReference type="InterPro" id="IPR013083">
    <property type="entry name" value="Znf_RING/FYVE/PHD"/>
</dbReference>
<dbReference type="Proteomes" id="UP000594263">
    <property type="component" value="Unplaced"/>
</dbReference>
<keyword evidence="10" id="KW-0472">Membrane</keyword>
<dbReference type="FunFam" id="3.30.40.10:FF:000127">
    <property type="entry name" value="E3 ubiquitin-protein ligase RNF181"/>
    <property type="match status" value="1"/>
</dbReference>
<dbReference type="OMA" id="RRWWCPF"/>
<dbReference type="Gramene" id="Kaladp0094s0081.5.v1.1">
    <property type="protein sequence ID" value="Kaladp0094s0081.5.v1.1.CDS.1"/>
    <property type="gene ID" value="Kaladp0094s0081.v1.1"/>
</dbReference>
<reference evidence="12" key="1">
    <citation type="submission" date="2021-01" db="UniProtKB">
        <authorList>
            <consortium name="EnsemblPlants"/>
        </authorList>
    </citation>
    <scope>IDENTIFICATION</scope>
</reference>
<keyword evidence="7" id="KW-0862">Zinc</keyword>
<dbReference type="PROSITE" id="PS50089">
    <property type="entry name" value="ZF_RING_2"/>
    <property type="match status" value="1"/>
</dbReference>
<evidence type="ECO:0000256" key="4">
    <source>
        <dbReference type="ARBA" id="ARBA00022723"/>
    </source>
</evidence>
<dbReference type="EC" id="2.3.2.27" evidence="2"/>
<keyword evidence="10" id="KW-1133">Transmembrane helix</keyword>
<dbReference type="GO" id="GO:0061630">
    <property type="term" value="F:ubiquitin protein ligase activity"/>
    <property type="evidence" value="ECO:0007669"/>
    <property type="project" value="UniProtKB-EC"/>
</dbReference>
<dbReference type="Gramene" id="Kaladp0094s0081.2.v1.1">
    <property type="protein sequence ID" value="Kaladp0094s0081.2.v1.1.CDS.1"/>
    <property type="gene ID" value="Kaladp0094s0081.v1.1"/>
</dbReference>
<evidence type="ECO:0000256" key="7">
    <source>
        <dbReference type="ARBA" id="ARBA00022833"/>
    </source>
</evidence>
<dbReference type="GO" id="GO:0008270">
    <property type="term" value="F:zinc ion binding"/>
    <property type="evidence" value="ECO:0007669"/>
    <property type="project" value="UniProtKB-KW"/>
</dbReference>
<keyword evidence="5 8" id="KW-0863">Zinc-finger</keyword>
<feature type="transmembrane region" description="Helical" evidence="10">
    <location>
        <begin position="473"/>
        <end position="493"/>
    </location>
</feature>
<evidence type="ECO:0000256" key="2">
    <source>
        <dbReference type="ARBA" id="ARBA00012483"/>
    </source>
</evidence>
<dbReference type="Gene3D" id="3.30.40.10">
    <property type="entry name" value="Zinc/RING finger domain, C3HC4 (zinc finger)"/>
    <property type="match status" value="1"/>
</dbReference>
<dbReference type="InterPro" id="IPR001841">
    <property type="entry name" value="Znf_RING"/>
</dbReference>
<feature type="region of interest" description="Disordered" evidence="9">
    <location>
        <begin position="117"/>
        <end position="141"/>
    </location>
</feature>
<protein>
    <recommendedName>
        <fullName evidence="2">RING-type E3 ubiquitin transferase</fullName>
        <ecNumber evidence="2">2.3.2.27</ecNumber>
    </recommendedName>
</protein>
<dbReference type="Gramene" id="Kaladp0094s0081.1.v1.1">
    <property type="protein sequence ID" value="Kaladp0094s0081.1.v1.1.CDS.1"/>
    <property type="gene ID" value="Kaladp0094s0081.v1.1"/>
</dbReference>
<dbReference type="PANTHER" id="PTHR15710:SF242">
    <property type="entry name" value="OS06G0633500 PROTEIN"/>
    <property type="match status" value="1"/>
</dbReference>
<dbReference type="Pfam" id="PF13639">
    <property type="entry name" value="zf-RING_2"/>
    <property type="match status" value="1"/>
</dbReference>
<evidence type="ECO:0000256" key="8">
    <source>
        <dbReference type="PROSITE-ProRule" id="PRU00175"/>
    </source>
</evidence>
<keyword evidence="3" id="KW-0808">Transferase</keyword>
<evidence type="ECO:0000259" key="11">
    <source>
        <dbReference type="PROSITE" id="PS50089"/>
    </source>
</evidence>
<organism evidence="12 13">
    <name type="scientific">Kalanchoe fedtschenkoi</name>
    <name type="common">Lavender scallops</name>
    <name type="synonym">South American air plant</name>
    <dbReference type="NCBI Taxonomy" id="63787"/>
    <lineage>
        <taxon>Eukaryota</taxon>
        <taxon>Viridiplantae</taxon>
        <taxon>Streptophyta</taxon>
        <taxon>Embryophyta</taxon>
        <taxon>Tracheophyta</taxon>
        <taxon>Spermatophyta</taxon>
        <taxon>Magnoliopsida</taxon>
        <taxon>eudicotyledons</taxon>
        <taxon>Gunneridae</taxon>
        <taxon>Pentapetalae</taxon>
        <taxon>Saxifragales</taxon>
        <taxon>Crassulaceae</taxon>
        <taxon>Kalanchoe</taxon>
    </lineage>
</organism>
<dbReference type="EnsemblPlants" id="Kaladp0094s0081.5.v1.1">
    <property type="protein sequence ID" value="Kaladp0094s0081.5.v1.1.CDS.1"/>
    <property type="gene ID" value="Kaladp0094s0081.v1.1"/>
</dbReference>
<dbReference type="EnsemblPlants" id="Kaladp0094s0081.3.v1.1">
    <property type="protein sequence ID" value="Kaladp0094s0081.3.v1.1.CDS.1"/>
    <property type="gene ID" value="Kaladp0094s0081.v1.1"/>
</dbReference>
<keyword evidence="13" id="KW-1185">Reference proteome</keyword>
<dbReference type="Gramene" id="Kaladp0094s0081.4.v1.1">
    <property type="protein sequence ID" value="Kaladp0094s0081.4.v1.1.CDS.1"/>
    <property type="gene ID" value="Kaladp0094s0081.v1.1"/>
</dbReference>
<dbReference type="SUPFAM" id="SSF57850">
    <property type="entry name" value="RING/U-box"/>
    <property type="match status" value="1"/>
</dbReference>
<feature type="domain" description="RING-type" evidence="11">
    <location>
        <begin position="359"/>
        <end position="400"/>
    </location>
</feature>
<dbReference type="PANTHER" id="PTHR15710">
    <property type="entry name" value="E3 UBIQUITIN-PROTEIN LIGASE PRAJA"/>
    <property type="match status" value="1"/>
</dbReference>
<dbReference type="EnsemblPlants" id="Kaladp0094s0081.2.v1.1">
    <property type="protein sequence ID" value="Kaladp0094s0081.2.v1.1.CDS.1"/>
    <property type="gene ID" value="Kaladp0094s0081.v1.1"/>
</dbReference>
<evidence type="ECO:0000256" key="9">
    <source>
        <dbReference type="SAM" id="MobiDB-lite"/>
    </source>
</evidence>
<evidence type="ECO:0000313" key="12">
    <source>
        <dbReference type="EnsemblPlants" id="Kaladp0094s0081.2.v1.1.CDS.1"/>
    </source>
</evidence>
<name>A0A7N0UYR0_KALFE</name>
<dbReference type="GO" id="GO:0005737">
    <property type="term" value="C:cytoplasm"/>
    <property type="evidence" value="ECO:0007669"/>
    <property type="project" value="TreeGrafter"/>
</dbReference>
<comment type="catalytic activity">
    <reaction evidence="1">
        <text>S-ubiquitinyl-[E2 ubiquitin-conjugating enzyme]-L-cysteine + [acceptor protein]-L-lysine = [E2 ubiquitin-conjugating enzyme]-L-cysteine + N(6)-ubiquitinyl-[acceptor protein]-L-lysine.</text>
        <dbReference type="EC" id="2.3.2.27"/>
    </reaction>
</comment>
<feature type="compositionally biased region" description="Polar residues" evidence="9">
    <location>
        <begin position="119"/>
        <end position="131"/>
    </location>
</feature>
<keyword evidence="6" id="KW-0833">Ubl conjugation pathway</keyword>
<evidence type="ECO:0000256" key="5">
    <source>
        <dbReference type="ARBA" id="ARBA00022771"/>
    </source>
</evidence>
<keyword evidence="4" id="KW-0479">Metal-binding</keyword>
<evidence type="ECO:0000256" key="1">
    <source>
        <dbReference type="ARBA" id="ARBA00000900"/>
    </source>
</evidence>
<evidence type="ECO:0000256" key="3">
    <source>
        <dbReference type="ARBA" id="ARBA00022679"/>
    </source>
</evidence>
<sequence length="534" mass="60160">MDVNPENHPWLWPESPVLHPLDDLEACVLCRRNISPENEATWDLNVFSICGDCKFLFLEDLGSPLDSHRSWRTTSYDHSETADSIFSQNVTHMMNFLTQDQPNAPFLGDQSFEHDSAATLPQHNSSRTTPRGSRRWPRAVSDSETLELDSVYGGSESNFSIGGSRNHHVGSDAVSFSAYGAGSDISVDGRSFLDTDLFRQLGNGSDFDSDTDIDPMHTGLNQWDSDDDDEWETDIDANPIENTDEPQDPNFFVSRLGNTIDNLSQHRTPEAVVSLRTREGRQSNIANILANLEESDMPPHVGNLGDYMDARGFEEFLDYLADGESSRQGAPPAALSFLSNMPRIVITKEHCEKRDDLTCAICKDSLFISAEVNQLPCSHIYHPFCILPWLRVRNSCPLCRYELPTDDLEYEDKKRANNNGLDVQQLHVNDDITSNITDDAELSPNISTFPLQGESPEACHVINESGRENRRGGWLYLAAPIVSIVGLALVFWFGNPMSSRRAHNLQEQNQHLILHSVTPPNIQRQNQRRWWSLF</sequence>
<dbReference type="AlphaFoldDB" id="A0A7N0UYR0"/>
<dbReference type="Gramene" id="Kaladp0094s0081.3.v1.1">
    <property type="protein sequence ID" value="Kaladp0094s0081.3.v1.1.CDS.1"/>
    <property type="gene ID" value="Kaladp0094s0081.v1.1"/>
</dbReference>
<dbReference type="EnsemblPlants" id="Kaladp0094s0081.1.v1.1">
    <property type="protein sequence ID" value="Kaladp0094s0081.1.v1.1.CDS.1"/>
    <property type="gene ID" value="Kaladp0094s0081.v1.1"/>
</dbReference>
<evidence type="ECO:0000256" key="6">
    <source>
        <dbReference type="ARBA" id="ARBA00022786"/>
    </source>
</evidence>
<evidence type="ECO:0000256" key="10">
    <source>
        <dbReference type="SAM" id="Phobius"/>
    </source>
</evidence>
<evidence type="ECO:0000313" key="13">
    <source>
        <dbReference type="Proteomes" id="UP000594263"/>
    </source>
</evidence>
<accession>A0A7N0UYR0</accession>
<proteinExistence type="predicted"/>
<dbReference type="GO" id="GO:0016567">
    <property type="term" value="P:protein ubiquitination"/>
    <property type="evidence" value="ECO:0007669"/>
    <property type="project" value="TreeGrafter"/>
</dbReference>
<dbReference type="EnsemblPlants" id="Kaladp0094s0081.4.v1.1">
    <property type="protein sequence ID" value="Kaladp0094s0081.4.v1.1.CDS.1"/>
    <property type="gene ID" value="Kaladp0094s0081.v1.1"/>
</dbReference>
<dbReference type="SMART" id="SM00184">
    <property type="entry name" value="RING"/>
    <property type="match status" value="1"/>
</dbReference>
<keyword evidence="10" id="KW-0812">Transmembrane</keyword>